<dbReference type="Gene3D" id="3.90.1530.10">
    <property type="entry name" value="Conserved hypothetical protein from pyrococcus furiosus pfu- 392566-001, ParB domain"/>
    <property type="match status" value="1"/>
</dbReference>
<dbReference type="SUPFAM" id="SSF110849">
    <property type="entry name" value="ParB/Sulfiredoxin"/>
    <property type="match status" value="1"/>
</dbReference>
<evidence type="ECO:0000259" key="2">
    <source>
        <dbReference type="SMART" id="SM00470"/>
    </source>
</evidence>
<evidence type="ECO:0000313" key="3">
    <source>
        <dbReference type="EMBL" id="MDB1838186.1"/>
    </source>
</evidence>
<dbReference type="Proteomes" id="UP001212741">
    <property type="component" value="Unassembled WGS sequence"/>
</dbReference>
<dbReference type="SMART" id="SM00470">
    <property type="entry name" value="ParB"/>
    <property type="match status" value="1"/>
</dbReference>
<dbReference type="EMBL" id="JAQLEC010000002">
    <property type="protein sequence ID" value="MDB1838186.1"/>
    <property type="molecule type" value="Genomic_DNA"/>
</dbReference>
<dbReference type="RefSeq" id="WP_195520545.1">
    <property type="nucleotide sequence ID" value="NZ_JADNPG010000003.1"/>
</dbReference>
<sequence>MQFEKRAVRLGDIRPSEQNPREDFGDIGALARSIEATGGEPLNPPVVVADGNVYRIVDGERRYRALSSIYGEDREVSALVAESMDEANELVAMLATDDKRQLTEAERARGVQQMLVLGIDEQRIERASRATAGQIRAARKLRGRIDAGVQVTLEQLEAASAFDNEKDIEAVLAAGDGWAGKADSIRRRNEREEAKAEDYDAFGDAGIPVVKERPEGSNLVDWIALGGAAAKLERKELAIHPGAVAVADGSYWYLYEPGDGSGAEREKTEEEVRAEQEAAREDEALKDLYRRMVGFITSGAFTMPDDLKRIVREARVEPVVVADAIGGDPSFETDKRIAGAREEFMARLGTSGPSEYEAGFRLMAAARDMVRLDSSYSGDDAEGWLEHWELFRSAGFEPGGDDGWLLARVQESIQKEEKDE</sequence>
<dbReference type="PANTHER" id="PTHR33375:SF1">
    <property type="entry name" value="CHROMOSOME-PARTITIONING PROTEIN PARB-RELATED"/>
    <property type="match status" value="1"/>
</dbReference>
<dbReference type="AlphaFoldDB" id="A0AAW6AJ14"/>
<feature type="domain" description="ParB-like N-terminal" evidence="2">
    <location>
        <begin position="6"/>
        <end position="97"/>
    </location>
</feature>
<feature type="region of interest" description="Disordered" evidence="1">
    <location>
        <begin position="1"/>
        <end position="24"/>
    </location>
</feature>
<protein>
    <submittedName>
        <fullName evidence="3">ParB N-terminal domain-containing protein</fullName>
    </submittedName>
</protein>
<reference evidence="3" key="1">
    <citation type="submission" date="2023-01" db="EMBL/GenBank/DDBJ databases">
        <title>Human gut microbiome strain richness.</title>
        <authorList>
            <person name="Chen-Liaw A."/>
        </authorList>
    </citation>
    <scope>NUCLEOTIDE SEQUENCE</scope>
    <source>
        <strain evidence="3">D54st1_D6_D54t1_190329</strain>
    </source>
</reference>
<dbReference type="PANTHER" id="PTHR33375">
    <property type="entry name" value="CHROMOSOME-PARTITIONING PROTEIN PARB-RELATED"/>
    <property type="match status" value="1"/>
</dbReference>
<evidence type="ECO:0000256" key="1">
    <source>
        <dbReference type="SAM" id="MobiDB-lite"/>
    </source>
</evidence>
<accession>A0AAW6AJ14</accession>
<name>A0AAW6AJ14_9ACTN</name>
<dbReference type="GO" id="GO:0007059">
    <property type="term" value="P:chromosome segregation"/>
    <property type="evidence" value="ECO:0007669"/>
    <property type="project" value="TreeGrafter"/>
</dbReference>
<dbReference type="GO" id="GO:0045881">
    <property type="term" value="P:positive regulation of sporulation resulting in formation of a cellular spore"/>
    <property type="evidence" value="ECO:0007669"/>
    <property type="project" value="TreeGrafter"/>
</dbReference>
<comment type="caution">
    <text evidence="3">The sequence shown here is derived from an EMBL/GenBank/DDBJ whole genome shotgun (WGS) entry which is preliminary data.</text>
</comment>
<gene>
    <name evidence="3" type="ORF">PMW86_01055</name>
</gene>
<organism evidence="3 4">
    <name type="scientific">Collinsella aerofaciens</name>
    <dbReference type="NCBI Taxonomy" id="74426"/>
    <lineage>
        <taxon>Bacteria</taxon>
        <taxon>Bacillati</taxon>
        <taxon>Actinomycetota</taxon>
        <taxon>Coriobacteriia</taxon>
        <taxon>Coriobacteriales</taxon>
        <taxon>Coriobacteriaceae</taxon>
        <taxon>Collinsella</taxon>
    </lineage>
</organism>
<proteinExistence type="predicted"/>
<evidence type="ECO:0000313" key="4">
    <source>
        <dbReference type="Proteomes" id="UP001212741"/>
    </source>
</evidence>
<dbReference type="Pfam" id="PF02195">
    <property type="entry name" value="ParB_N"/>
    <property type="match status" value="1"/>
</dbReference>
<dbReference type="InterPro" id="IPR036086">
    <property type="entry name" value="ParB/Sulfiredoxin_sf"/>
</dbReference>
<dbReference type="InterPro" id="IPR003115">
    <property type="entry name" value="ParB_N"/>
</dbReference>
<dbReference type="GO" id="GO:0005694">
    <property type="term" value="C:chromosome"/>
    <property type="evidence" value="ECO:0007669"/>
    <property type="project" value="TreeGrafter"/>
</dbReference>
<dbReference type="InterPro" id="IPR050336">
    <property type="entry name" value="Chromosome_partition/occlusion"/>
</dbReference>